<keyword evidence="2" id="KW-1185">Reference proteome</keyword>
<dbReference type="AlphaFoldDB" id="A0A139X2V9"/>
<gene>
    <name evidence="1" type="ORF">WA1_33965</name>
</gene>
<organism evidence="1 2">
    <name type="scientific">Scytonema hofmannii PCC 7110</name>
    <dbReference type="NCBI Taxonomy" id="128403"/>
    <lineage>
        <taxon>Bacteria</taxon>
        <taxon>Bacillati</taxon>
        <taxon>Cyanobacteriota</taxon>
        <taxon>Cyanophyceae</taxon>
        <taxon>Nostocales</taxon>
        <taxon>Scytonemataceae</taxon>
        <taxon>Scytonema</taxon>
    </lineage>
</organism>
<proteinExistence type="predicted"/>
<reference evidence="1 2" key="1">
    <citation type="journal article" date="2013" name="Genome Biol. Evol.">
        <title>Genomes of Stigonematalean cyanobacteria (subsection V) and the evolution of oxygenic photosynthesis from prokaryotes to plastids.</title>
        <authorList>
            <person name="Dagan T."/>
            <person name="Roettger M."/>
            <person name="Stucken K."/>
            <person name="Landan G."/>
            <person name="Koch R."/>
            <person name="Major P."/>
            <person name="Gould S.B."/>
            <person name="Goremykin V.V."/>
            <person name="Rippka R."/>
            <person name="Tandeau de Marsac N."/>
            <person name="Gugger M."/>
            <person name="Lockhart P.J."/>
            <person name="Allen J.F."/>
            <person name="Brune I."/>
            <person name="Maus I."/>
            <person name="Puhler A."/>
            <person name="Martin W.F."/>
        </authorList>
    </citation>
    <scope>NUCLEOTIDE SEQUENCE [LARGE SCALE GENOMIC DNA]</scope>
    <source>
        <strain evidence="1 2">PCC 7110</strain>
    </source>
</reference>
<dbReference type="RefSeq" id="WP_017743608.1">
    <property type="nucleotide sequence ID" value="NZ_KQ976354.1"/>
</dbReference>
<sequence>MTNSIRIGVHSHSLSVFILSRKPNLLEDLLEPTGLSVGWIAETGSKQTVKLLKSGEIILPQHF</sequence>
<protein>
    <submittedName>
        <fullName evidence="1">Uncharacterized protein</fullName>
    </submittedName>
</protein>
<accession>A0A139X2V9</accession>
<evidence type="ECO:0000313" key="1">
    <source>
        <dbReference type="EMBL" id="KYC39000.1"/>
    </source>
</evidence>
<name>A0A139X2V9_9CYAN</name>
<comment type="caution">
    <text evidence="1">The sequence shown here is derived from an EMBL/GenBank/DDBJ whole genome shotgun (WGS) entry which is preliminary data.</text>
</comment>
<dbReference type="Proteomes" id="UP000076925">
    <property type="component" value="Unassembled WGS sequence"/>
</dbReference>
<evidence type="ECO:0000313" key="2">
    <source>
        <dbReference type="Proteomes" id="UP000076925"/>
    </source>
</evidence>
<dbReference type="OrthoDB" id="506623at2"/>
<dbReference type="EMBL" id="ANNX02000036">
    <property type="protein sequence ID" value="KYC39000.1"/>
    <property type="molecule type" value="Genomic_DNA"/>
</dbReference>